<reference evidence="1 2" key="1">
    <citation type="submission" date="2022-04" db="EMBL/GenBank/DDBJ databases">
        <title>Positive selection, recombination, and allopatry shape intraspecific diversity of widespread and dominant cyanobacteria.</title>
        <authorList>
            <person name="Wei J."/>
            <person name="Shu W."/>
            <person name="Hu C."/>
        </authorList>
    </citation>
    <scope>NUCLEOTIDE SEQUENCE [LARGE SCALE GENOMIC DNA]</scope>
    <source>
        <strain evidence="1 2">DQ-A4</strain>
    </source>
</reference>
<protein>
    <submittedName>
        <fullName evidence="1">Uncharacterized protein</fullName>
    </submittedName>
</protein>
<dbReference type="RefSeq" id="WP_190708094.1">
    <property type="nucleotide sequence ID" value="NZ_JAMPKX010000027.1"/>
</dbReference>
<name>A0ABV0KC18_9CYAN</name>
<comment type="caution">
    <text evidence="1">The sequence shown here is derived from an EMBL/GenBank/DDBJ whole genome shotgun (WGS) entry which is preliminary data.</text>
</comment>
<dbReference type="EMBL" id="JAMPKX010000027">
    <property type="protein sequence ID" value="MEP0950324.1"/>
    <property type="molecule type" value="Genomic_DNA"/>
</dbReference>
<dbReference type="Proteomes" id="UP001482513">
    <property type="component" value="Unassembled WGS sequence"/>
</dbReference>
<keyword evidence="2" id="KW-1185">Reference proteome</keyword>
<organism evidence="1 2">
    <name type="scientific">Leptolyngbya subtilissima DQ-A4</name>
    <dbReference type="NCBI Taxonomy" id="2933933"/>
    <lineage>
        <taxon>Bacteria</taxon>
        <taxon>Bacillati</taxon>
        <taxon>Cyanobacteriota</taxon>
        <taxon>Cyanophyceae</taxon>
        <taxon>Leptolyngbyales</taxon>
        <taxon>Leptolyngbyaceae</taxon>
        <taxon>Leptolyngbya group</taxon>
        <taxon>Leptolyngbya</taxon>
    </lineage>
</organism>
<sequence>MPKNSMPSGEDLQLPLRYPIPLDRVSTRAAREVFCVKRMRPGLVYERSASYGGKWIAQWAGVNPKKRNENVWDIFYQQAS</sequence>
<proteinExistence type="predicted"/>
<gene>
    <name evidence="1" type="ORF">NC992_25885</name>
</gene>
<evidence type="ECO:0000313" key="2">
    <source>
        <dbReference type="Proteomes" id="UP001482513"/>
    </source>
</evidence>
<accession>A0ABV0KC18</accession>
<evidence type="ECO:0000313" key="1">
    <source>
        <dbReference type="EMBL" id="MEP0950324.1"/>
    </source>
</evidence>